<keyword evidence="1" id="KW-0812">Transmembrane</keyword>
<keyword evidence="3" id="KW-1185">Reference proteome</keyword>
<name>A0ABP1BJ71_9BRYO</name>
<reference evidence="2" key="1">
    <citation type="submission" date="2024-03" db="EMBL/GenBank/DDBJ databases">
        <authorList>
            <consortium name="ELIXIR-Norway"/>
            <consortium name="Elixir Norway"/>
        </authorList>
    </citation>
    <scope>NUCLEOTIDE SEQUENCE</scope>
</reference>
<keyword evidence="1" id="KW-1133">Transmembrane helix</keyword>
<evidence type="ECO:0000256" key="1">
    <source>
        <dbReference type="SAM" id="Phobius"/>
    </source>
</evidence>
<evidence type="ECO:0000313" key="3">
    <source>
        <dbReference type="Proteomes" id="UP001497522"/>
    </source>
</evidence>
<sequence length="113" mass="12227">MLVGMQRVGYRVRCTSAVVSSRARESAAVLWIWKASVLRIGEEIRQSKERSIAAAAATAEEDSSVDCLRSNTTVAVAAAIVVAAVDVWVGVGVWEANREHRCQKRCSHPATMA</sequence>
<gene>
    <name evidence="2" type="ORF">CSSPJE1EN2_LOCUS17856</name>
</gene>
<evidence type="ECO:0000313" key="2">
    <source>
        <dbReference type="EMBL" id="CAK9875608.1"/>
    </source>
</evidence>
<dbReference type="Proteomes" id="UP001497522">
    <property type="component" value="Chromosome 4"/>
</dbReference>
<accession>A0ABP1BJ71</accession>
<dbReference type="EMBL" id="OZ023705">
    <property type="protein sequence ID" value="CAK9875608.1"/>
    <property type="molecule type" value="Genomic_DNA"/>
</dbReference>
<keyword evidence="1" id="KW-0472">Membrane</keyword>
<protein>
    <submittedName>
        <fullName evidence="2">Uncharacterized protein</fullName>
    </submittedName>
</protein>
<proteinExistence type="predicted"/>
<feature type="transmembrane region" description="Helical" evidence="1">
    <location>
        <begin position="74"/>
        <end position="94"/>
    </location>
</feature>
<organism evidence="2 3">
    <name type="scientific">Sphagnum jensenii</name>
    <dbReference type="NCBI Taxonomy" id="128206"/>
    <lineage>
        <taxon>Eukaryota</taxon>
        <taxon>Viridiplantae</taxon>
        <taxon>Streptophyta</taxon>
        <taxon>Embryophyta</taxon>
        <taxon>Bryophyta</taxon>
        <taxon>Sphagnophytina</taxon>
        <taxon>Sphagnopsida</taxon>
        <taxon>Sphagnales</taxon>
        <taxon>Sphagnaceae</taxon>
        <taxon>Sphagnum</taxon>
    </lineage>
</organism>